<feature type="compositionally biased region" description="Low complexity" evidence="6">
    <location>
        <begin position="436"/>
        <end position="446"/>
    </location>
</feature>
<dbReference type="PROSITE" id="PS50157">
    <property type="entry name" value="ZINC_FINGER_C2H2_2"/>
    <property type="match status" value="2"/>
</dbReference>
<feature type="compositionally biased region" description="Low complexity" evidence="6">
    <location>
        <begin position="79"/>
        <end position="90"/>
    </location>
</feature>
<dbReference type="SMART" id="SM00355">
    <property type="entry name" value="ZnF_C2H2"/>
    <property type="match status" value="2"/>
</dbReference>
<feature type="region of interest" description="Disordered" evidence="6">
    <location>
        <begin position="1"/>
        <end position="90"/>
    </location>
</feature>
<feature type="region of interest" description="Disordered" evidence="6">
    <location>
        <begin position="394"/>
        <end position="417"/>
    </location>
</feature>
<dbReference type="Gene3D" id="3.30.160.60">
    <property type="entry name" value="Classic Zinc Finger"/>
    <property type="match status" value="2"/>
</dbReference>
<dbReference type="FunFam" id="3.30.160.60:FF:000110">
    <property type="entry name" value="Zinc finger protein-like"/>
    <property type="match status" value="1"/>
</dbReference>
<feature type="domain" description="C2H2-type" evidence="7">
    <location>
        <begin position="263"/>
        <end position="281"/>
    </location>
</feature>
<evidence type="ECO:0000313" key="8">
    <source>
        <dbReference type="EMBL" id="CDI55915.1"/>
    </source>
</evidence>
<dbReference type="GO" id="GO:0000981">
    <property type="term" value="F:DNA-binding transcription factor activity, RNA polymerase II-specific"/>
    <property type="evidence" value="ECO:0007669"/>
    <property type="project" value="TreeGrafter"/>
</dbReference>
<feature type="region of interest" description="Disordered" evidence="6">
    <location>
        <begin position="502"/>
        <end position="549"/>
    </location>
</feature>
<feature type="region of interest" description="Disordered" evidence="6">
    <location>
        <begin position="289"/>
        <end position="331"/>
    </location>
</feature>
<dbReference type="PANTHER" id="PTHR23235">
    <property type="entry name" value="KRUEPPEL-LIKE TRANSCRIPTION FACTOR"/>
    <property type="match status" value="1"/>
</dbReference>
<dbReference type="EMBL" id="HG529667">
    <property type="protein sequence ID" value="CDI55915.1"/>
    <property type="molecule type" value="Genomic_DNA"/>
</dbReference>
<name>A0A077R051_9BASI</name>
<feature type="compositionally biased region" description="Low complexity" evidence="6">
    <location>
        <begin position="524"/>
        <end position="539"/>
    </location>
</feature>
<feature type="compositionally biased region" description="Polar residues" evidence="6">
    <location>
        <begin position="394"/>
        <end position="408"/>
    </location>
</feature>
<feature type="compositionally biased region" description="Polar residues" evidence="6">
    <location>
        <begin position="52"/>
        <end position="61"/>
    </location>
</feature>
<feature type="region of interest" description="Disordered" evidence="6">
    <location>
        <begin position="430"/>
        <end position="479"/>
    </location>
</feature>
<protein>
    <submittedName>
        <fullName evidence="8">Fog: zn-finger</fullName>
    </submittedName>
</protein>
<evidence type="ECO:0000256" key="5">
    <source>
        <dbReference type="PROSITE-ProRule" id="PRU00042"/>
    </source>
</evidence>
<organism evidence="8">
    <name type="scientific">Melanopsichium pennsylvanicum 4</name>
    <dbReference type="NCBI Taxonomy" id="1398559"/>
    <lineage>
        <taxon>Eukaryota</taxon>
        <taxon>Fungi</taxon>
        <taxon>Dikarya</taxon>
        <taxon>Basidiomycota</taxon>
        <taxon>Ustilaginomycotina</taxon>
        <taxon>Ustilaginomycetes</taxon>
        <taxon>Ustilaginales</taxon>
        <taxon>Ustilaginaceae</taxon>
        <taxon>Melanopsichium</taxon>
    </lineage>
</organism>
<evidence type="ECO:0000256" key="2">
    <source>
        <dbReference type="ARBA" id="ARBA00022737"/>
    </source>
</evidence>
<feature type="domain" description="C2H2-type" evidence="7">
    <location>
        <begin position="235"/>
        <end position="262"/>
    </location>
</feature>
<dbReference type="InterPro" id="IPR036236">
    <property type="entry name" value="Znf_C2H2_sf"/>
</dbReference>
<keyword evidence="3 5" id="KW-0863">Zinc-finger</keyword>
<dbReference type="PROSITE" id="PS00028">
    <property type="entry name" value="ZINC_FINGER_C2H2_1"/>
    <property type="match status" value="1"/>
</dbReference>
<reference evidence="8" key="1">
    <citation type="journal article" date="2014" name="Genome Biol. Evol.">
        <title>Gene Loss Rather Than Gene Gain Is Associated with a Host Jump from Monocots to Dicots in the Smut Fungus Melanopsichium pennsylvanicum.</title>
        <authorList>
            <person name="Sharma R."/>
            <person name="Mishra B."/>
            <person name="Runge F."/>
            <person name="Thines M."/>
        </authorList>
    </citation>
    <scope>NUCLEOTIDE SEQUENCE</scope>
    <source>
        <strain evidence="8">4</strain>
    </source>
</reference>
<dbReference type="InterPro" id="IPR013087">
    <property type="entry name" value="Znf_C2H2_type"/>
</dbReference>
<keyword evidence="4" id="KW-0862">Zinc</keyword>
<dbReference type="AlphaFoldDB" id="A0A077R051"/>
<accession>A0A077R051</accession>
<proteinExistence type="predicted"/>
<dbReference type="PANTHER" id="PTHR23235:SF120">
    <property type="entry name" value="KRUPPEL-LIKE FACTOR 15"/>
    <property type="match status" value="1"/>
</dbReference>
<evidence type="ECO:0000256" key="3">
    <source>
        <dbReference type="ARBA" id="ARBA00022771"/>
    </source>
</evidence>
<evidence type="ECO:0000259" key="7">
    <source>
        <dbReference type="PROSITE" id="PS50157"/>
    </source>
</evidence>
<evidence type="ECO:0000256" key="4">
    <source>
        <dbReference type="ARBA" id="ARBA00022833"/>
    </source>
</evidence>
<dbReference type="GO" id="GO:0000978">
    <property type="term" value="F:RNA polymerase II cis-regulatory region sequence-specific DNA binding"/>
    <property type="evidence" value="ECO:0007669"/>
    <property type="project" value="TreeGrafter"/>
</dbReference>
<evidence type="ECO:0000256" key="1">
    <source>
        <dbReference type="ARBA" id="ARBA00022723"/>
    </source>
</evidence>
<evidence type="ECO:0000256" key="6">
    <source>
        <dbReference type="SAM" id="MobiDB-lite"/>
    </source>
</evidence>
<dbReference type="GO" id="GO:0008270">
    <property type="term" value="F:zinc ion binding"/>
    <property type="evidence" value="ECO:0007669"/>
    <property type="project" value="UniProtKB-KW"/>
</dbReference>
<sequence length="549" mass="58844">MAVAQRQDGVGQYGFSQHYSGMAPPTSIQSLGYDRRSKMEEQAEPIWPVPRVQQQAQQGSPASDRFTHGFSSQSDMPRQQAQQSSYTYDSASSATLRNPVVYSQPAQVPWSLSGQSANEYAGYPTASFMPPVGQRGLPPLHAQNAYPGSTNGAYGGSTFHAGSEIYPKVMNGSASAMSGAYDHTADTLWPLDPSSLDAFASIPAPSGQVARLTLTSATDKGKFKARSSLPPPKQFKCSACDAIFSRNHDLKRHARIHLAVKPFPCGYCDKAFSRKDALKRHVLVKGCGIGNKKQNDSRKRAATLSKLENSDGGSSSRAPYDGGSSDGRVRDYSSFRDDLHYQDQQGLQSAEGSNTRGFAGARIDATWQSVNDGSNSLNADQYGSRGEDRLQMQMPQSASLQSYQQQPHYPTFGMPGEDAFQQRQQLPGGLVNAFTSPEGSSASSPSDMKAHAATAGDGGPDGQESKHTSRPGSAKLANNTMPYGGPQQSFVDEAALGAADLGNDQSGGNGLGGFEGDMKRFGYQNQPPMMSPSQRQQQPFGTYFGHINP</sequence>
<feature type="compositionally biased region" description="Gly residues" evidence="6">
    <location>
        <begin position="505"/>
        <end position="515"/>
    </location>
</feature>
<dbReference type="Pfam" id="PF00096">
    <property type="entry name" value="zf-C2H2"/>
    <property type="match status" value="2"/>
</dbReference>
<keyword evidence="1" id="KW-0479">Metal-binding</keyword>
<dbReference type="SUPFAM" id="SSF57667">
    <property type="entry name" value="beta-beta-alpha zinc fingers"/>
    <property type="match status" value="1"/>
</dbReference>
<keyword evidence="2" id="KW-0677">Repeat</keyword>